<dbReference type="CDD" id="cd06091">
    <property type="entry name" value="KOW_NusG"/>
    <property type="match status" value="1"/>
</dbReference>
<evidence type="ECO:0000313" key="2">
    <source>
        <dbReference type="Proteomes" id="UP000824969"/>
    </source>
</evidence>
<keyword evidence="2" id="KW-1185">Reference proteome</keyword>
<gene>
    <name evidence="1" type="ORF">MchiMG62_19910</name>
</gene>
<sequence>MSCPAPIDDYSVDGIPVNLASFIPSVVPNKYKKCFIMPCYSDEAGEIPEKKMFTTQVSKSIDTGYNVGKGDAGLIYNVDSDSLVGVFEAHSFPRIGPLMPSFTSARVGKSRKNVLSIAVVPVGSLQSIPNARSIITSLGREVLVSRTSGAFMAKPVFEGEDAAHILYHFGLAPKPVPYPQVGTIVKITGESFKGAEAIVTSIDRERGKITVELCDVVVAVPIELDRDMVELPDADEPTHRS</sequence>
<dbReference type="EMBL" id="AP019781">
    <property type="protein sequence ID" value="BBL68810.1"/>
    <property type="molecule type" value="Genomic_DNA"/>
</dbReference>
<reference evidence="1 2" key="1">
    <citation type="submission" date="2019-06" db="EMBL/GenBank/DDBJ databases">
        <title>Complete genome sequence of Methanoculleus chikugoensis strain MG62.</title>
        <authorList>
            <person name="Asakawa S."/>
            <person name="Dianou D."/>
        </authorList>
    </citation>
    <scope>NUCLEOTIDE SEQUENCE [LARGE SCALE GENOMIC DNA]</scope>
    <source>
        <strain evidence="1 2">MG62</strain>
    </source>
</reference>
<accession>A0ABM7H7P5</accession>
<protein>
    <recommendedName>
        <fullName evidence="3">Transcription elongation factor Spt5</fullName>
    </recommendedName>
</protein>
<proteinExistence type="predicted"/>
<organism evidence="1 2">
    <name type="scientific">Methanoculleus chikugoensis</name>
    <dbReference type="NCBI Taxonomy" id="118126"/>
    <lineage>
        <taxon>Archaea</taxon>
        <taxon>Methanobacteriati</taxon>
        <taxon>Methanobacteriota</taxon>
        <taxon>Stenosarchaea group</taxon>
        <taxon>Methanomicrobia</taxon>
        <taxon>Methanomicrobiales</taxon>
        <taxon>Methanomicrobiaceae</taxon>
        <taxon>Methanoculleus</taxon>
    </lineage>
</organism>
<evidence type="ECO:0008006" key="3">
    <source>
        <dbReference type="Google" id="ProtNLM"/>
    </source>
</evidence>
<name>A0ABM7H7P5_9EURY</name>
<evidence type="ECO:0000313" key="1">
    <source>
        <dbReference type="EMBL" id="BBL68810.1"/>
    </source>
</evidence>
<dbReference type="Proteomes" id="UP000824969">
    <property type="component" value="Chromosome"/>
</dbReference>